<evidence type="ECO:0000313" key="1">
    <source>
        <dbReference type="EMBL" id="KAJ3219720.1"/>
    </source>
</evidence>
<comment type="caution">
    <text evidence="1">The sequence shown here is derived from an EMBL/GenBank/DDBJ whole genome shotgun (WGS) entry which is preliminary data.</text>
</comment>
<reference evidence="1" key="1">
    <citation type="submission" date="2020-05" db="EMBL/GenBank/DDBJ databases">
        <title>Phylogenomic resolution of chytrid fungi.</title>
        <authorList>
            <person name="Stajich J.E."/>
            <person name="Amses K."/>
            <person name="Simmons R."/>
            <person name="Seto K."/>
            <person name="Myers J."/>
            <person name="Bonds A."/>
            <person name="Quandt C.A."/>
            <person name="Barry K."/>
            <person name="Liu P."/>
            <person name="Grigoriev I."/>
            <person name="Longcore J.E."/>
            <person name="James T.Y."/>
        </authorList>
    </citation>
    <scope>NUCLEOTIDE SEQUENCE</scope>
    <source>
        <strain evidence="1">JEL0476</strain>
    </source>
</reference>
<evidence type="ECO:0000313" key="2">
    <source>
        <dbReference type="Proteomes" id="UP001211065"/>
    </source>
</evidence>
<sequence>MECRSDKLAVKAAITVLDSINYEVGDRILLRVQAVAEENGNSVIIANDEKKRSLDTTIGQKAAVTSVSMQPRLPSAHRVTDSGFQTQEGLEEMLKYLRENDEFLIGKAVLDLLCENRIKCGTDIINKIRRIYN</sequence>
<gene>
    <name evidence="1" type="ORF">HK099_004615</name>
</gene>
<dbReference type="EMBL" id="JADGJW010000330">
    <property type="protein sequence ID" value="KAJ3219720.1"/>
    <property type="molecule type" value="Genomic_DNA"/>
</dbReference>
<dbReference type="Proteomes" id="UP001211065">
    <property type="component" value="Unassembled WGS sequence"/>
</dbReference>
<name>A0AAD5Y064_9FUNG</name>
<keyword evidence="2" id="KW-1185">Reference proteome</keyword>
<protein>
    <submittedName>
        <fullName evidence="1">Uncharacterized protein</fullName>
    </submittedName>
</protein>
<dbReference type="AlphaFoldDB" id="A0AAD5Y064"/>
<organism evidence="1 2">
    <name type="scientific">Clydaea vesicula</name>
    <dbReference type="NCBI Taxonomy" id="447962"/>
    <lineage>
        <taxon>Eukaryota</taxon>
        <taxon>Fungi</taxon>
        <taxon>Fungi incertae sedis</taxon>
        <taxon>Chytridiomycota</taxon>
        <taxon>Chytridiomycota incertae sedis</taxon>
        <taxon>Chytridiomycetes</taxon>
        <taxon>Lobulomycetales</taxon>
        <taxon>Lobulomycetaceae</taxon>
        <taxon>Clydaea</taxon>
    </lineage>
</organism>
<proteinExistence type="predicted"/>
<accession>A0AAD5Y064</accession>